<dbReference type="SUPFAM" id="SSF54277">
    <property type="entry name" value="CAD &amp; PB1 domains"/>
    <property type="match status" value="1"/>
</dbReference>
<dbReference type="OrthoDB" id="548867at2759"/>
<evidence type="ECO:0000313" key="8">
    <source>
        <dbReference type="EMBL" id="CCE64697.1"/>
    </source>
</evidence>
<reference evidence="8 9" key="1">
    <citation type="journal article" date="2011" name="Proc. Natl. Acad. Sci. U.S.A.">
        <title>Evolutionary erosion of yeast sex chromosomes by mating-type switching accidents.</title>
        <authorList>
            <person name="Gordon J.L."/>
            <person name="Armisen D."/>
            <person name="Proux-Wera E."/>
            <person name="Oheigeartaigh S.S."/>
            <person name="Byrne K.P."/>
            <person name="Wolfe K.H."/>
        </authorList>
    </citation>
    <scope>NUCLEOTIDE SEQUENCE [LARGE SCALE GENOMIC DNA]</scope>
    <source>
        <strain evidence="9">ATCC 24235 / CBS 4417 / NBRC 1672 / NRRL Y-8282 / UCD 70-5</strain>
    </source>
</reference>
<dbReference type="Gene3D" id="3.10.20.90">
    <property type="entry name" value="Phosphatidylinositol 3-kinase Catalytic Subunit, Chain A, domain 1"/>
    <property type="match status" value="1"/>
</dbReference>
<evidence type="ECO:0000256" key="4">
    <source>
        <dbReference type="SAM" id="MobiDB-lite"/>
    </source>
</evidence>
<evidence type="ECO:0000256" key="3">
    <source>
        <dbReference type="PROSITE-ProRule" id="PRU00192"/>
    </source>
</evidence>
<evidence type="ECO:0000313" key="9">
    <source>
        <dbReference type="Proteomes" id="UP000005666"/>
    </source>
</evidence>
<dbReference type="GO" id="GO:0000747">
    <property type="term" value="P:conjugation with cellular fusion"/>
    <property type="evidence" value="ECO:0007669"/>
    <property type="project" value="TreeGrafter"/>
</dbReference>
<dbReference type="InterPro" id="IPR051228">
    <property type="entry name" value="NADPH_Oxidase/PX-Domain"/>
</dbReference>
<dbReference type="Gene3D" id="2.30.30.40">
    <property type="entry name" value="SH3 Domains"/>
    <property type="match status" value="1"/>
</dbReference>
<sequence length="566" mass="64659">MLKSLGLRRKNTSSPASSTPSPKNDPKVPKKLNYDPNSLPLTVTSYNSDGRHMHAIEKVIKALSTNVSKNRKELSYAEGDFFHVIKETKHSYYATNPITGSVGKVKKENFEEFGKSTPTLLDLQDIFSTAKSICSSRDRKSQHSADMDTFGSLNAIASYDFVADNEEELSVEVGQTFVIWAHHDFEWFVAMPTENTNKIGLVPTSYLCITDLKTGIVSENEIRDDIINSNLPNIEEWKYNLKSQTAYTITLDSIEQTTENTDLDDLDDPFEYSYYDNSSRKSAVPLSKIYTKCKITAVTYEKGHYWFEIKCRSVDNSTTIMLKRFYEDFFELQAKIFERFPEESGTLKNAKGEYSKRIIPNIPSPVAKVNEEVAFSRKYQLNKYLGNLLGLPEYILQSSDILQFFEVKNNGYDFSIEPEKCQYILLPGSEKSKTERRNSNKNADDINFDEADNILTGEDLKLFEKLSLQQQRVDSDSSACSSPRQFNLPNDNKTKIKFYYQDDIFVIRLHDNTSLDDLKMEIFQRINKANFKIAVKLTDGEGQEIKSDAHVSQVIQGKMRISVIDT</sequence>
<feature type="region of interest" description="Disordered" evidence="4">
    <location>
        <begin position="1"/>
        <end position="36"/>
    </location>
</feature>
<feature type="compositionally biased region" description="Low complexity" evidence="4">
    <location>
        <begin position="12"/>
        <end position="22"/>
    </location>
</feature>
<dbReference type="PANTHER" id="PTHR15706:SF2">
    <property type="entry name" value="SH3 AND PX DOMAIN-CONTAINING PROTEIN 2A"/>
    <property type="match status" value="1"/>
</dbReference>
<dbReference type="GO" id="GO:0030674">
    <property type="term" value="F:protein-macromolecule adaptor activity"/>
    <property type="evidence" value="ECO:0007669"/>
    <property type="project" value="TreeGrafter"/>
</dbReference>
<dbReference type="InterPro" id="IPR053793">
    <property type="entry name" value="PB1-like"/>
</dbReference>
<dbReference type="Gene3D" id="3.30.1520.10">
    <property type="entry name" value="Phox-like domain"/>
    <property type="match status" value="1"/>
</dbReference>
<dbReference type="CDD" id="cd05992">
    <property type="entry name" value="PB1"/>
    <property type="match status" value="1"/>
</dbReference>
<evidence type="ECO:0008006" key="10">
    <source>
        <dbReference type="Google" id="ProtNLM"/>
    </source>
</evidence>
<keyword evidence="2" id="KW-0677">Repeat</keyword>
<evidence type="ECO:0000256" key="2">
    <source>
        <dbReference type="ARBA" id="ARBA00022737"/>
    </source>
</evidence>
<feature type="compositionally biased region" description="Basic residues" evidence="4">
    <location>
        <begin position="1"/>
        <end position="11"/>
    </location>
</feature>
<keyword evidence="1 3" id="KW-0728">SH3 domain</keyword>
<dbReference type="SMART" id="SM00326">
    <property type="entry name" value="SH3"/>
    <property type="match status" value="1"/>
</dbReference>
<dbReference type="OMA" id="MEEAFIL"/>
<evidence type="ECO:0000259" key="7">
    <source>
        <dbReference type="PROSITE" id="PS51745"/>
    </source>
</evidence>
<proteinExistence type="predicted"/>
<dbReference type="GeneID" id="11532890"/>
<dbReference type="PANTHER" id="PTHR15706">
    <property type="entry name" value="SH3 MULTIPLE DOMAIN"/>
    <property type="match status" value="1"/>
</dbReference>
<dbReference type="PROSITE" id="PS50002">
    <property type="entry name" value="SH3"/>
    <property type="match status" value="1"/>
</dbReference>
<feature type="domain" description="PB1" evidence="7">
    <location>
        <begin position="493"/>
        <end position="566"/>
    </location>
</feature>
<feature type="domain" description="SH3" evidence="5">
    <location>
        <begin position="150"/>
        <end position="212"/>
    </location>
</feature>
<dbReference type="CDD" id="cd06890">
    <property type="entry name" value="PX_Bem1p"/>
    <property type="match status" value="1"/>
</dbReference>
<keyword evidence="9" id="KW-1185">Reference proteome</keyword>
<dbReference type="EMBL" id="HE612864">
    <property type="protein sequence ID" value="CCE64697.1"/>
    <property type="molecule type" value="Genomic_DNA"/>
</dbReference>
<dbReference type="Proteomes" id="UP000005666">
    <property type="component" value="Chromosome 9"/>
</dbReference>
<dbReference type="InterPro" id="IPR036871">
    <property type="entry name" value="PX_dom_sf"/>
</dbReference>
<protein>
    <recommendedName>
        <fullName evidence="10">PX domain-containing protein</fullName>
    </recommendedName>
</protein>
<dbReference type="GO" id="GO:0043332">
    <property type="term" value="C:mating projection tip"/>
    <property type="evidence" value="ECO:0007669"/>
    <property type="project" value="TreeGrafter"/>
</dbReference>
<dbReference type="PROSITE" id="PS51745">
    <property type="entry name" value="PB1"/>
    <property type="match status" value="1"/>
</dbReference>
<dbReference type="InterPro" id="IPR035550">
    <property type="entry name" value="Bem1/Scd2_PX"/>
</dbReference>
<dbReference type="InterPro" id="IPR036028">
    <property type="entry name" value="SH3-like_dom_sf"/>
</dbReference>
<dbReference type="SUPFAM" id="SSF64268">
    <property type="entry name" value="PX domain"/>
    <property type="match status" value="1"/>
</dbReference>
<dbReference type="HOGENOM" id="CLU_014957_0_1_1"/>
<evidence type="ECO:0000256" key="1">
    <source>
        <dbReference type="ARBA" id="ARBA00022443"/>
    </source>
</evidence>
<evidence type="ECO:0000259" key="5">
    <source>
        <dbReference type="PROSITE" id="PS50002"/>
    </source>
</evidence>
<gene>
    <name evidence="8" type="primary">TPHA0I01930</name>
    <name evidence="8" type="ordered locus">TPHA_0I01930</name>
</gene>
<feature type="domain" description="PX" evidence="6">
    <location>
        <begin position="285"/>
        <end position="412"/>
    </location>
</feature>
<dbReference type="RefSeq" id="XP_003687131.1">
    <property type="nucleotide sequence ID" value="XM_003687083.1"/>
</dbReference>
<dbReference type="STRING" id="1071381.G8BXR9"/>
<accession>G8BXR9</accession>
<dbReference type="AlphaFoldDB" id="G8BXR9"/>
<dbReference type="InterPro" id="IPR001683">
    <property type="entry name" value="PX_dom"/>
</dbReference>
<organism evidence="8 9">
    <name type="scientific">Tetrapisispora phaffii (strain ATCC 24235 / CBS 4417 / NBRC 1672 / NRRL Y-8282 / UCD 70-5)</name>
    <name type="common">Yeast</name>
    <name type="synonym">Fabospora phaffii</name>
    <dbReference type="NCBI Taxonomy" id="1071381"/>
    <lineage>
        <taxon>Eukaryota</taxon>
        <taxon>Fungi</taxon>
        <taxon>Dikarya</taxon>
        <taxon>Ascomycota</taxon>
        <taxon>Saccharomycotina</taxon>
        <taxon>Saccharomycetes</taxon>
        <taxon>Saccharomycetales</taxon>
        <taxon>Saccharomycetaceae</taxon>
        <taxon>Tetrapisispora</taxon>
    </lineage>
</organism>
<dbReference type="InterPro" id="IPR001452">
    <property type="entry name" value="SH3_domain"/>
</dbReference>
<dbReference type="GO" id="GO:0035091">
    <property type="term" value="F:phosphatidylinositol binding"/>
    <property type="evidence" value="ECO:0007669"/>
    <property type="project" value="InterPro"/>
</dbReference>
<dbReference type="PROSITE" id="PS50195">
    <property type="entry name" value="PX"/>
    <property type="match status" value="1"/>
</dbReference>
<dbReference type="Pfam" id="PF00787">
    <property type="entry name" value="PX"/>
    <property type="match status" value="1"/>
</dbReference>
<dbReference type="SMART" id="SM00312">
    <property type="entry name" value="PX"/>
    <property type="match status" value="1"/>
</dbReference>
<dbReference type="GO" id="GO:0005737">
    <property type="term" value="C:cytoplasm"/>
    <property type="evidence" value="ECO:0007669"/>
    <property type="project" value="TreeGrafter"/>
</dbReference>
<evidence type="ECO:0000259" key="6">
    <source>
        <dbReference type="PROSITE" id="PS50195"/>
    </source>
</evidence>
<dbReference type="SUPFAM" id="SSF50044">
    <property type="entry name" value="SH3-domain"/>
    <property type="match status" value="1"/>
</dbReference>
<dbReference type="eggNOG" id="KOG4773">
    <property type="taxonomic scope" value="Eukaryota"/>
</dbReference>
<dbReference type="KEGG" id="tpf:TPHA_0I01930"/>
<name>G8BXR9_TETPH</name>
<dbReference type="Pfam" id="PF00018">
    <property type="entry name" value="SH3_1"/>
    <property type="match status" value="1"/>
</dbReference>